<reference evidence="1" key="1">
    <citation type="submission" date="2022-02" db="EMBL/GenBank/DDBJ databases">
        <title>Acinetobacter A3.8 sp. nov., isolated from Sediment (Zhairuo Island).</title>
        <authorList>
            <person name="Zheng K."/>
        </authorList>
    </citation>
    <scope>NUCLEOTIDE SEQUENCE</scope>
    <source>
        <strain evidence="1">A3.8</strain>
    </source>
</reference>
<dbReference type="EMBL" id="JAKUML010000016">
    <property type="protein sequence ID" value="MCJ8147179.1"/>
    <property type="molecule type" value="Genomic_DNA"/>
</dbReference>
<dbReference type="AlphaFoldDB" id="A0A9X1WXZ1"/>
<evidence type="ECO:0000313" key="2">
    <source>
        <dbReference type="Proteomes" id="UP001139701"/>
    </source>
</evidence>
<accession>A0A9X1WXZ1</accession>
<name>A0A9X1WXZ1_9GAMM</name>
<organism evidence="1 2">
    <name type="scientific">Acinetobacter sedimenti</name>
    <dbReference type="NCBI Taxonomy" id="2919922"/>
    <lineage>
        <taxon>Bacteria</taxon>
        <taxon>Pseudomonadati</taxon>
        <taxon>Pseudomonadota</taxon>
        <taxon>Gammaproteobacteria</taxon>
        <taxon>Moraxellales</taxon>
        <taxon>Moraxellaceae</taxon>
        <taxon>Acinetobacter</taxon>
    </lineage>
</organism>
<proteinExistence type="predicted"/>
<dbReference type="RefSeq" id="WP_241572767.1">
    <property type="nucleotide sequence ID" value="NZ_JAKUML010000016.1"/>
</dbReference>
<dbReference type="Proteomes" id="UP001139701">
    <property type="component" value="Unassembled WGS sequence"/>
</dbReference>
<keyword evidence="2" id="KW-1185">Reference proteome</keyword>
<gene>
    <name evidence="1" type="ORF">MKI79_09795</name>
</gene>
<sequence>MSEAQQIADQLYRLQKQYFKDMLLGENAQQMQRERIAYFFQTSDTVTLNQIIDVEQLVGVVQSQVYKINFKPALLTVIGEIAQNIHIKLNETTAPLADFASDQQIEHWIRKILELDEVFDYIRTQIEHTPQIRSLCAYWINQNIEHFSPKNLHQVSEKTLDRLPVSLQRFFHTQAQKLEEQIEIRAAQLFQQQLLFLFHLEKEEYLTLGMSLWESIKYKSVAEFSNMASPLDSEELFILSYEFWKDFRHNDTFQQIINEGIHYFYDTFAEETIYELFLATGLKIEDIQLEAERFAPSILKRLDELNLLDAFIDQMIQPFFQAEQTINEINQVLNNKS</sequence>
<evidence type="ECO:0000313" key="1">
    <source>
        <dbReference type="EMBL" id="MCJ8147179.1"/>
    </source>
</evidence>
<comment type="caution">
    <text evidence="1">The sequence shown here is derived from an EMBL/GenBank/DDBJ whole genome shotgun (WGS) entry which is preliminary data.</text>
</comment>
<protein>
    <submittedName>
        <fullName evidence="1">Uncharacterized protein</fullName>
    </submittedName>
</protein>